<name>A0A7M4EE04_CROPO</name>
<accession>A0A7M4EE04</accession>
<feature type="region of interest" description="Disordered" evidence="1">
    <location>
        <begin position="1"/>
        <end position="20"/>
    </location>
</feature>
<dbReference type="Ensembl" id="ENSCPRT00005009886.1">
    <property type="protein sequence ID" value="ENSCPRP00005008397.1"/>
    <property type="gene ID" value="ENSCPRG00005005994.1"/>
</dbReference>
<reference evidence="2" key="2">
    <citation type="submission" date="2025-09" db="UniProtKB">
        <authorList>
            <consortium name="Ensembl"/>
        </authorList>
    </citation>
    <scope>IDENTIFICATION</scope>
</reference>
<feature type="region of interest" description="Disordered" evidence="1">
    <location>
        <begin position="33"/>
        <end position="67"/>
    </location>
</feature>
<reference evidence="2" key="1">
    <citation type="submission" date="2025-08" db="UniProtKB">
        <authorList>
            <consortium name="Ensembl"/>
        </authorList>
    </citation>
    <scope>IDENTIFICATION</scope>
</reference>
<dbReference type="Proteomes" id="UP000594220">
    <property type="component" value="Unplaced"/>
</dbReference>
<proteinExistence type="predicted"/>
<dbReference type="AlphaFoldDB" id="A0A7M4EE04"/>
<evidence type="ECO:0000256" key="1">
    <source>
        <dbReference type="SAM" id="MobiDB-lite"/>
    </source>
</evidence>
<evidence type="ECO:0000313" key="3">
    <source>
        <dbReference type="Proteomes" id="UP000594220"/>
    </source>
</evidence>
<protein>
    <submittedName>
        <fullName evidence="2">Uncharacterized protein</fullName>
    </submittedName>
</protein>
<keyword evidence="3" id="KW-1185">Reference proteome</keyword>
<dbReference type="GeneTree" id="ENSGT00960000189973"/>
<organism evidence="2 3">
    <name type="scientific">Crocodylus porosus</name>
    <name type="common">Saltwater crocodile</name>
    <name type="synonym">Estuarine crocodile</name>
    <dbReference type="NCBI Taxonomy" id="8502"/>
    <lineage>
        <taxon>Eukaryota</taxon>
        <taxon>Metazoa</taxon>
        <taxon>Chordata</taxon>
        <taxon>Craniata</taxon>
        <taxon>Vertebrata</taxon>
        <taxon>Euteleostomi</taxon>
        <taxon>Archelosauria</taxon>
        <taxon>Archosauria</taxon>
        <taxon>Crocodylia</taxon>
        <taxon>Longirostres</taxon>
        <taxon>Crocodylidae</taxon>
        <taxon>Crocodylus</taxon>
    </lineage>
</organism>
<evidence type="ECO:0000313" key="2">
    <source>
        <dbReference type="Ensembl" id="ENSCPRP00005008397.1"/>
    </source>
</evidence>
<sequence length="141" mass="15443">MLSLGVQLQAGKQTPPPHPRVPCLLGLIVLPCETTSPDDSKGKKRRAPLPPTDKPPYSSKTQMNTDQLDKENFGKKSAITHRTSSFDLKLSSIMHHLQKPIAAPHKLGPCGKSSLPDSENPLFSVTESLKPNQYQLLGRNL</sequence>